<dbReference type="Pfam" id="PF02485">
    <property type="entry name" value="Branch"/>
    <property type="match status" value="1"/>
</dbReference>
<evidence type="ECO:0000256" key="4">
    <source>
        <dbReference type="ARBA" id="ARBA00023136"/>
    </source>
</evidence>
<dbReference type="OrthoDB" id="2019572at2759"/>
<evidence type="ECO:0000256" key="2">
    <source>
        <dbReference type="ARBA" id="ARBA00022676"/>
    </source>
</evidence>
<evidence type="ECO:0000256" key="3">
    <source>
        <dbReference type="ARBA" id="ARBA00022679"/>
    </source>
</evidence>
<dbReference type="Proteomes" id="UP000593562">
    <property type="component" value="Unassembled WGS sequence"/>
</dbReference>
<name>A0A7J7CSW0_TRIWF</name>
<dbReference type="InterPro" id="IPR044610">
    <property type="entry name" value="GLCAT14A/B/C"/>
</dbReference>
<dbReference type="AlphaFoldDB" id="A0A7J7CSW0"/>
<dbReference type="GO" id="GO:0015020">
    <property type="term" value="F:glucuronosyltransferase activity"/>
    <property type="evidence" value="ECO:0007669"/>
    <property type="project" value="InterPro"/>
</dbReference>
<keyword evidence="4" id="KW-0472">Membrane</keyword>
<evidence type="ECO:0000256" key="1">
    <source>
        <dbReference type="ARBA" id="ARBA00004606"/>
    </source>
</evidence>
<gene>
    <name evidence="6" type="ORF">HS088_TW13G00039</name>
</gene>
<keyword evidence="3 6" id="KW-0808">Transferase</keyword>
<comment type="caution">
    <text evidence="6">The sequence shown here is derived from an EMBL/GenBank/DDBJ whole genome shotgun (WGS) entry which is preliminary data.</text>
</comment>
<evidence type="ECO:0000256" key="5">
    <source>
        <dbReference type="ARBA" id="ARBA00023180"/>
    </source>
</evidence>
<dbReference type="PANTHER" id="PTHR45719">
    <property type="entry name" value="GLYCOSYLTRANSFERASE"/>
    <property type="match status" value="1"/>
</dbReference>
<dbReference type="FunCoup" id="A0A7J7CSW0">
    <property type="interactions" value="48"/>
</dbReference>
<keyword evidence="7" id="KW-1185">Reference proteome</keyword>
<comment type="subcellular location">
    <subcellularLocation>
        <location evidence="1">Membrane</location>
        <topology evidence="1">Single-pass type II membrane protein</topology>
    </subcellularLocation>
</comment>
<organism evidence="6 7">
    <name type="scientific">Tripterygium wilfordii</name>
    <name type="common">Thunder God vine</name>
    <dbReference type="NCBI Taxonomy" id="458696"/>
    <lineage>
        <taxon>Eukaryota</taxon>
        <taxon>Viridiplantae</taxon>
        <taxon>Streptophyta</taxon>
        <taxon>Embryophyta</taxon>
        <taxon>Tracheophyta</taxon>
        <taxon>Spermatophyta</taxon>
        <taxon>Magnoliopsida</taxon>
        <taxon>eudicotyledons</taxon>
        <taxon>Gunneridae</taxon>
        <taxon>Pentapetalae</taxon>
        <taxon>rosids</taxon>
        <taxon>fabids</taxon>
        <taxon>Celastrales</taxon>
        <taxon>Celastraceae</taxon>
        <taxon>Tripterygium</taxon>
    </lineage>
</organism>
<dbReference type="PANTHER" id="PTHR45719:SF8">
    <property type="entry name" value="BETA-GLUCURONOSYLTRANSFERASE GLCAT14C"/>
    <property type="match status" value="1"/>
</dbReference>
<dbReference type="InParanoid" id="A0A7J7CSW0"/>
<proteinExistence type="predicted"/>
<dbReference type="InterPro" id="IPR003406">
    <property type="entry name" value="Glyco_trans_14"/>
</dbReference>
<evidence type="ECO:0000313" key="7">
    <source>
        <dbReference type="Proteomes" id="UP000593562"/>
    </source>
</evidence>
<protein>
    <submittedName>
        <fullName evidence="6">Xylosyltransferase</fullName>
    </submittedName>
</protein>
<accession>A0A7J7CSW0</accession>
<evidence type="ECO:0000313" key="6">
    <source>
        <dbReference type="EMBL" id="KAF5737161.1"/>
    </source>
</evidence>
<dbReference type="EMBL" id="JAAARO010000013">
    <property type="protein sequence ID" value="KAF5737161.1"/>
    <property type="molecule type" value="Genomic_DNA"/>
</dbReference>
<reference evidence="6 7" key="1">
    <citation type="journal article" date="2020" name="Nat. Commun.">
        <title>Genome of Tripterygium wilfordii and identification of cytochrome P450 involved in triptolide biosynthesis.</title>
        <authorList>
            <person name="Tu L."/>
            <person name="Su P."/>
            <person name="Zhang Z."/>
            <person name="Gao L."/>
            <person name="Wang J."/>
            <person name="Hu T."/>
            <person name="Zhou J."/>
            <person name="Zhang Y."/>
            <person name="Zhao Y."/>
            <person name="Liu Y."/>
            <person name="Song Y."/>
            <person name="Tong Y."/>
            <person name="Lu Y."/>
            <person name="Yang J."/>
            <person name="Xu C."/>
            <person name="Jia M."/>
            <person name="Peters R.J."/>
            <person name="Huang L."/>
            <person name="Gao W."/>
        </authorList>
    </citation>
    <scope>NUCLEOTIDE SEQUENCE [LARGE SCALE GENOMIC DNA]</scope>
    <source>
        <strain evidence="7">cv. XIE 37</strain>
        <tissue evidence="6">Leaf</tissue>
    </source>
</reference>
<keyword evidence="5" id="KW-0325">Glycoprotein</keyword>
<keyword evidence="2" id="KW-0328">Glycosyltransferase</keyword>
<dbReference type="GO" id="GO:0016020">
    <property type="term" value="C:membrane"/>
    <property type="evidence" value="ECO:0007669"/>
    <property type="project" value="UniProtKB-SubCell"/>
</dbReference>
<sequence>MKRSRMDQIWLTPLIVVTILSTSLVITVTVCPGKYSLISETFQMRPKFEVPVSNRNVRGKLGLPELPRLAYLISGTRGDSSQVWRILQVVYHPNNYYLLHLDLTASDKERLELLKYVKSECVIREFRNVMVIGKSDSVTYKGPTVIASTLHAAALLLKRANDWDWFINLSASDYPLMPQDDILHIFSYLPRDLNFVEHSSRIGWKEHVRARPVIIDSGLYHSKTSSIVWAKESRVVPSSFKLFMGSEQVTLTRSFLEFCVMGWDSLPRTLLMYYTNVLSSSEAYFQTVICNHGDYQNTTVNYDLHYTPQQRNPSKQRLMKPTLEHFDDMVHSGAPFARGFSKDDPVLRKIDMELLKRQDGQFTPGAGSINAVKPTLGSERLEKLMVKLLHSETFRSKQCK</sequence>